<evidence type="ECO:0000313" key="2">
    <source>
        <dbReference type="Proteomes" id="UP001145742"/>
    </source>
</evidence>
<organism evidence="1 2">
    <name type="scientific">Willisornis vidua</name>
    <name type="common">Xingu scale-backed antbird</name>
    <dbReference type="NCBI Taxonomy" id="1566151"/>
    <lineage>
        <taxon>Eukaryota</taxon>
        <taxon>Metazoa</taxon>
        <taxon>Chordata</taxon>
        <taxon>Craniata</taxon>
        <taxon>Vertebrata</taxon>
        <taxon>Euteleostomi</taxon>
        <taxon>Archelosauria</taxon>
        <taxon>Archosauria</taxon>
        <taxon>Dinosauria</taxon>
        <taxon>Saurischia</taxon>
        <taxon>Theropoda</taxon>
        <taxon>Coelurosauria</taxon>
        <taxon>Aves</taxon>
        <taxon>Neognathae</taxon>
        <taxon>Neoaves</taxon>
        <taxon>Telluraves</taxon>
        <taxon>Australaves</taxon>
        <taxon>Passeriformes</taxon>
        <taxon>Thamnophilidae</taxon>
        <taxon>Willisornis</taxon>
    </lineage>
</organism>
<proteinExistence type="predicted"/>
<dbReference type="Proteomes" id="UP001145742">
    <property type="component" value="Unassembled WGS sequence"/>
</dbReference>
<protein>
    <submittedName>
        <fullName evidence="1">Protein pxr1-like</fullName>
    </submittedName>
</protein>
<comment type="caution">
    <text evidence="1">The sequence shown here is derived from an EMBL/GenBank/DDBJ whole genome shotgun (WGS) entry which is preliminary data.</text>
</comment>
<accession>A0ABQ9DHV7</accession>
<name>A0ABQ9DHV7_9PASS</name>
<keyword evidence="2" id="KW-1185">Reference proteome</keyword>
<reference evidence="1" key="1">
    <citation type="submission" date="2019-10" db="EMBL/GenBank/DDBJ databases">
        <authorList>
            <person name="Soares A.E.R."/>
            <person name="Aleixo A."/>
            <person name="Schneider P."/>
            <person name="Miyaki C.Y."/>
            <person name="Schneider M.P."/>
            <person name="Mello C."/>
            <person name="Vasconcelos A.T.R."/>
        </authorList>
    </citation>
    <scope>NUCLEOTIDE SEQUENCE</scope>
    <source>
        <tissue evidence="1">Muscle</tissue>
    </source>
</reference>
<sequence length="150" mass="15943">MGREKVTAQCENNLGKRGVTICERSSPAHLQASEEGGGGDAPSARAEIPLQPLVKTMVRQAVLVQPLEVHDGAAAGCGQPHVRGGECLKEIMTPFDDCTGVIRTYGPVAPDRTYGPVEQGAYARAASVASLISRHVKIMTSHNYFTSKKV</sequence>
<evidence type="ECO:0000313" key="1">
    <source>
        <dbReference type="EMBL" id="KAJ7422424.1"/>
    </source>
</evidence>
<dbReference type="EMBL" id="WHWB01033024">
    <property type="protein sequence ID" value="KAJ7422424.1"/>
    <property type="molecule type" value="Genomic_DNA"/>
</dbReference>
<gene>
    <name evidence="1" type="ORF">WISP_38073</name>
</gene>